<dbReference type="EMBL" id="RCZP01000012">
    <property type="protein sequence ID" value="TPG55741.1"/>
    <property type="molecule type" value="Genomic_DNA"/>
</dbReference>
<gene>
    <name evidence="2" type="ORF">EAH89_14375</name>
</gene>
<feature type="transmembrane region" description="Helical" evidence="1">
    <location>
        <begin position="64"/>
        <end position="82"/>
    </location>
</feature>
<keyword evidence="1" id="KW-0472">Membrane</keyword>
<comment type="caution">
    <text evidence="2">The sequence shown here is derived from an EMBL/GenBank/DDBJ whole genome shotgun (WGS) entry which is preliminary data.</text>
</comment>
<keyword evidence="1" id="KW-1133">Transmembrane helix</keyword>
<evidence type="ECO:0000256" key="1">
    <source>
        <dbReference type="SAM" id="Phobius"/>
    </source>
</evidence>
<organism evidence="2 3">
    <name type="scientific">Muricoccus nepalensis</name>
    <dbReference type="NCBI Taxonomy" id="1854500"/>
    <lineage>
        <taxon>Bacteria</taxon>
        <taxon>Pseudomonadati</taxon>
        <taxon>Pseudomonadota</taxon>
        <taxon>Alphaproteobacteria</taxon>
        <taxon>Acetobacterales</taxon>
        <taxon>Roseomonadaceae</taxon>
        <taxon>Muricoccus</taxon>
    </lineage>
</organism>
<proteinExistence type="predicted"/>
<feature type="transmembrane region" description="Helical" evidence="1">
    <location>
        <begin position="192"/>
        <end position="216"/>
    </location>
</feature>
<accession>A0A502G2D2</accession>
<keyword evidence="3" id="KW-1185">Reference proteome</keyword>
<evidence type="ECO:0000313" key="2">
    <source>
        <dbReference type="EMBL" id="TPG55741.1"/>
    </source>
</evidence>
<evidence type="ECO:0000313" key="3">
    <source>
        <dbReference type="Proteomes" id="UP000317078"/>
    </source>
</evidence>
<keyword evidence="1" id="KW-0812">Transmembrane</keyword>
<dbReference type="AlphaFoldDB" id="A0A502G2D2"/>
<reference evidence="2 3" key="1">
    <citation type="journal article" date="2019" name="Environ. Microbiol.">
        <title>Species interactions and distinct microbial communities in high Arctic permafrost affected cryosols are associated with the CH4 and CO2 gas fluxes.</title>
        <authorList>
            <person name="Altshuler I."/>
            <person name="Hamel J."/>
            <person name="Turney S."/>
            <person name="Magnuson E."/>
            <person name="Levesque R."/>
            <person name="Greer C."/>
            <person name="Whyte L.G."/>
        </authorList>
    </citation>
    <scope>NUCLEOTIDE SEQUENCE [LARGE SCALE GENOMIC DNA]</scope>
    <source>
        <strain evidence="2 3">S9.3B</strain>
    </source>
</reference>
<dbReference type="Proteomes" id="UP000317078">
    <property type="component" value="Unassembled WGS sequence"/>
</dbReference>
<feature type="transmembrane region" description="Helical" evidence="1">
    <location>
        <begin position="94"/>
        <end position="119"/>
    </location>
</feature>
<sequence>MFLLCSRESRMEETLSLGSVPQGPDSEAAAYRADTGATQAFLEGYVRQRFLRELDDEETVIRSLPFYATGTGATFAAIAVAAPQLRQAAPGYAAPIASALALDVALVVVSIGCLLAALVRRGVLDVAPEAELLRSAGQVAQETREQFAEATPQELEGIILARVRGSLVAQMIVATARNRQANRERKTWRNRAFVALVGALLLTIGGLVATFAAGGLR</sequence>
<protein>
    <submittedName>
        <fullName evidence="2">Uncharacterized protein</fullName>
    </submittedName>
</protein>
<name>A0A502G2D2_9PROT</name>